<dbReference type="GO" id="GO:0005615">
    <property type="term" value="C:extracellular space"/>
    <property type="evidence" value="ECO:0007669"/>
    <property type="project" value="TreeGrafter"/>
</dbReference>
<dbReference type="SUPFAM" id="SSF52058">
    <property type="entry name" value="L domain-like"/>
    <property type="match status" value="1"/>
</dbReference>
<dbReference type="InterPro" id="IPR032675">
    <property type="entry name" value="LRR_dom_sf"/>
</dbReference>
<dbReference type="InterPro" id="IPR050328">
    <property type="entry name" value="Dev_Immune_Receptor"/>
</dbReference>
<evidence type="ECO:0000256" key="5">
    <source>
        <dbReference type="SAM" id="SignalP"/>
    </source>
</evidence>
<reference evidence="7 8" key="1">
    <citation type="submission" date="2024-05" db="EMBL/GenBank/DDBJ databases">
        <authorList>
            <person name="Wallberg A."/>
        </authorList>
    </citation>
    <scope>NUCLEOTIDE SEQUENCE [LARGE SCALE GENOMIC DNA]</scope>
</reference>
<keyword evidence="4" id="KW-1133">Transmembrane helix</keyword>
<dbReference type="PANTHER" id="PTHR24373:SF378">
    <property type="entry name" value="FI03225P-RELATED"/>
    <property type="match status" value="1"/>
</dbReference>
<dbReference type="PROSITE" id="PS51450">
    <property type="entry name" value="LRR"/>
    <property type="match status" value="3"/>
</dbReference>
<proteinExistence type="predicted"/>
<dbReference type="SMART" id="SM00082">
    <property type="entry name" value="LRRCT"/>
    <property type="match status" value="1"/>
</dbReference>
<dbReference type="SMART" id="SM00369">
    <property type="entry name" value="LRR_TYP"/>
    <property type="match status" value="9"/>
</dbReference>
<organism evidence="7 8">
    <name type="scientific">Meganyctiphanes norvegica</name>
    <name type="common">Northern krill</name>
    <name type="synonym">Thysanopoda norvegica</name>
    <dbReference type="NCBI Taxonomy" id="48144"/>
    <lineage>
        <taxon>Eukaryota</taxon>
        <taxon>Metazoa</taxon>
        <taxon>Ecdysozoa</taxon>
        <taxon>Arthropoda</taxon>
        <taxon>Crustacea</taxon>
        <taxon>Multicrustacea</taxon>
        <taxon>Malacostraca</taxon>
        <taxon>Eumalacostraca</taxon>
        <taxon>Eucarida</taxon>
        <taxon>Euphausiacea</taxon>
        <taxon>Euphausiidae</taxon>
        <taxon>Meganyctiphanes</taxon>
    </lineage>
</organism>
<evidence type="ECO:0000313" key="7">
    <source>
        <dbReference type="EMBL" id="CAL4064555.1"/>
    </source>
</evidence>
<keyword evidence="3" id="KW-0677">Repeat</keyword>
<evidence type="ECO:0000256" key="4">
    <source>
        <dbReference type="SAM" id="Phobius"/>
    </source>
</evidence>
<dbReference type="InterPro" id="IPR001611">
    <property type="entry name" value="Leu-rich_rpt"/>
</dbReference>
<keyword evidence="1" id="KW-0433">Leucine-rich repeat</keyword>
<evidence type="ECO:0000256" key="3">
    <source>
        <dbReference type="ARBA" id="ARBA00022737"/>
    </source>
</evidence>
<keyword evidence="2 5" id="KW-0732">Signal</keyword>
<evidence type="ECO:0000259" key="6">
    <source>
        <dbReference type="SMART" id="SM00082"/>
    </source>
</evidence>
<evidence type="ECO:0000256" key="2">
    <source>
        <dbReference type="ARBA" id="ARBA00022729"/>
    </source>
</evidence>
<dbReference type="Gene3D" id="3.80.10.10">
    <property type="entry name" value="Ribonuclease Inhibitor"/>
    <property type="match status" value="3"/>
</dbReference>
<dbReference type="EMBL" id="CAXKWB010001506">
    <property type="protein sequence ID" value="CAL4064555.1"/>
    <property type="molecule type" value="Genomic_DNA"/>
</dbReference>
<keyword evidence="8" id="KW-1185">Reference proteome</keyword>
<dbReference type="GO" id="GO:0031012">
    <property type="term" value="C:extracellular matrix"/>
    <property type="evidence" value="ECO:0007669"/>
    <property type="project" value="TreeGrafter"/>
</dbReference>
<feature type="signal peptide" evidence="5">
    <location>
        <begin position="1"/>
        <end position="22"/>
    </location>
</feature>
<keyword evidence="4" id="KW-0472">Membrane</keyword>
<gene>
    <name evidence="7" type="ORF">MNOR_LOCUS4153</name>
</gene>
<dbReference type="InterPro" id="IPR000483">
    <property type="entry name" value="Cys-rich_flank_reg_C"/>
</dbReference>
<dbReference type="PANTHER" id="PTHR24373">
    <property type="entry name" value="SLIT RELATED LEUCINE-RICH REPEAT NEURONAL PROTEIN"/>
    <property type="match status" value="1"/>
</dbReference>
<evidence type="ECO:0000313" key="8">
    <source>
        <dbReference type="Proteomes" id="UP001497623"/>
    </source>
</evidence>
<accession>A0AAV2PWM0</accession>
<comment type="caution">
    <text evidence="7">The sequence shown here is derived from an EMBL/GenBank/DDBJ whole genome shotgun (WGS) entry which is preliminary data.</text>
</comment>
<dbReference type="AlphaFoldDB" id="A0AAV2PWM0"/>
<dbReference type="Pfam" id="PF13855">
    <property type="entry name" value="LRR_8"/>
    <property type="match status" value="3"/>
</dbReference>
<name>A0AAV2PWM0_MEGNR</name>
<keyword evidence="4" id="KW-0812">Transmembrane</keyword>
<feature type="transmembrane region" description="Helical" evidence="4">
    <location>
        <begin position="425"/>
        <end position="453"/>
    </location>
</feature>
<dbReference type="Proteomes" id="UP001497623">
    <property type="component" value="Unassembled WGS sequence"/>
</dbReference>
<evidence type="ECO:0000256" key="1">
    <source>
        <dbReference type="ARBA" id="ARBA00022614"/>
    </source>
</evidence>
<protein>
    <recommendedName>
        <fullName evidence="6">LRRCT domain-containing protein</fullName>
    </recommendedName>
</protein>
<feature type="domain" description="LRRCT" evidence="6">
    <location>
        <begin position="360"/>
        <end position="416"/>
    </location>
</feature>
<dbReference type="InterPro" id="IPR003591">
    <property type="entry name" value="Leu-rich_rpt_typical-subtyp"/>
</dbReference>
<sequence length="485" mass="55269">MAHIRFILIFSLVLLSFTEIHASDNLPLVDGNSDQDLCLICECLKTEPYEVDCMNMEFHVVPPRSFNHSNPWQLDLTNNMIKTIPKFPKMPNMITLSFKNNEITNISQAAFGNLYDLRALVLSNNHLTVDILKKGVFGAEELQNGTMNYGLALEELDLSYNDLHSLEGHTLQWLTSLKKLYLNNNPIQDIPYDMATALTTLENLQELDLSQCYLDRLPPHFLVDMRKLQVLILAGNKFTVVPSELNYAPTLTHLNLNGNPISSIMSGDFQEKLRTLRELDLSAMSELRNVGPESFSSLHHLEVLRMTNNPNLRVIDKTAFQFFEMDCNLQELHINSNSLSTISKEMLPWSSLKVVDLQNNPWNCDCNLEWLATELMPYLERTNPTKTLSLLCADPIADRGQKITDIVGKSHSFECNSPMHYKDDYYSPIAIGIIIVGITLLITGTIIFAYVMFRRTKSLSMFGDSVKYRRTRNLDEEAISQTVYT</sequence>
<dbReference type="Pfam" id="PF12799">
    <property type="entry name" value="LRR_4"/>
    <property type="match status" value="1"/>
</dbReference>
<feature type="chain" id="PRO_5043472311" description="LRRCT domain-containing protein" evidence="5">
    <location>
        <begin position="23"/>
        <end position="485"/>
    </location>
</feature>
<dbReference type="InterPro" id="IPR025875">
    <property type="entry name" value="Leu-rich_rpt_4"/>
</dbReference>